<gene>
    <name evidence="2" type="ORF">E2C01_002840</name>
</gene>
<accession>A0A5B7CKZ3</accession>
<comment type="caution">
    <text evidence="2">The sequence shown here is derived from an EMBL/GenBank/DDBJ whole genome shotgun (WGS) entry which is preliminary data.</text>
</comment>
<name>A0A5B7CKZ3_PORTR</name>
<evidence type="ECO:0000256" key="1">
    <source>
        <dbReference type="SAM" id="MobiDB-lite"/>
    </source>
</evidence>
<evidence type="ECO:0000313" key="2">
    <source>
        <dbReference type="EMBL" id="MPC10209.1"/>
    </source>
</evidence>
<proteinExistence type="predicted"/>
<keyword evidence="3" id="KW-1185">Reference proteome</keyword>
<dbReference type="AlphaFoldDB" id="A0A5B7CKZ3"/>
<feature type="region of interest" description="Disordered" evidence="1">
    <location>
        <begin position="1"/>
        <end position="23"/>
    </location>
</feature>
<protein>
    <submittedName>
        <fullName evidence="2">Uncharacterized protein</fullName>
    </submittedName>
</protein>
<organism evidence="2 3">
    <name type="scientific">Portunus trituberculatus</name>
    <name type="common">Swimming crab</name>
    <name type="synonym">Neptunus trituberculatus</name>
    <dbReference type="NCBI Taxonomy" id="210409"/>
    <lineage>
        <taxon>Eukaryota</taxon>
        <taxon>Metazoa</taxon>
        <taxon>Ecdysozoa</taxon>
        <taxon>Arthropoda</taxon>
        <taxon>Crustacea</taxon>
        <taxon>Multicrustacea</taxon>
        <taxon>Malacostraca</taxon>
        <taxon>Eumalacostraca</taxon>
        <taxon>Eucarida</taxon>
        <taxon>Decapoda</taxon>
        <taxon>Pleocyemata</taxon>
        <taxon>Brachyura</taxon>
        <taxon>Eubrachyura</taxon>
        <taxon>Portunoidea</taxon>
        <taxon>Portunidae</taxon>
        <taxon>Portuninae</taxon>
        <taxon>Portunus</taxon>
    </lineage>
</organism>
<evidence type="ECO:0000313" key="3">
    <source>
        <dbReference type="Proteomes" id="UP000324222"/>
    </source>
</evidence>
<dbReference type="Proteomes" id="UP000324222">
    <property type="component" value="Unassembled WGS sequence"/>
</dbReference>
<reference evidence="2 3" key="1">
    <citation type="submission" date="2019-05" db="EMBL/GenBank/DDBJ databases">
        <title>Another draft genome of Portunus trituberculatus and its Hox gene families provides insights of decapod evolution.</title>
        <authorList>
            <person name="Jeong J.-H."/>
            <person name="Song I."/>
            <person name="Kim S."/>
            <person name="Choi T."/>
            <person name="Kim D."/>
            <person name="Ryu S."/>
            <person name="Kim W."/>
        </authorList>
    </citation>
    <scope>NUCLEOTIDE SEQUENCE [LARGE SCALE GENOMIC DNA]</scope>
    <source>
        <tissue evidence="2">Muscle</tissue>
    </source>
</reference>
<sequence>MASFGKLIQATHRPSDTPITPTHPPFRVSSLNFSFSHSFVTAGGSKLEESLSTEDGKNTCYTAAFHLLRELL</sequence>
<dbReference type="EMBL" id="VSRR010000106">
    <property type="protein sequence ID" value="MPC10209.1"/>
    <property type="molecule type" value="Genomic_DNA"/>
</dbReference>